<proteinExistence type="predicted"/>
<protein>
    <submittedName>
        <fullName evidence="2">Uncharacterized protein</fullName>
    </submittedName>
</protein>
<evidence type="ECO:0000313" key="2">
    <source>
        <dbReference type="EMBL" id="MBH8563473.1"/>
    </source>
</evidence>
<organism evidence="2 3">
    <name type="scientific">Amazonocrinis nigriterrae CENA67</name>
    <dbReference type="NCBI Taxonomy" id="2794033"/>
    <lineage>
        <taxon>Bacteria</taxon>
        <taxon>Bacillati</taxon>
        <taxon>Cyanobacteriota</taxon>
        <taxon>Cyanophyceae</taxon>
        <taxon>Nostocales</taxon>
        <taxon>Nostocaceae</taxon>
        <taxon>Amazonocrinis</taxon>
        <taxon>Amazonocrinis nigriterrae</taxon>
    </lineage>
</organism>
<dbReference type="AlphaFoldDB" id="A0A8J7HPF6"/>
<keyword evidence="1" id="KW-0732">Signal</keyword>
<dbReference type="Proteomes" id="UP000632766">
    <property type="component" value="Unassembled WGS sequence"/>
</dbReference>
<gene>
    <name evidence="2" type="ORF">I8748_14980</name>
</gene>
<dbReference type="RefSeq" id="WP_198125353.1">
    <property type="nucleotide sequence ID" value="NZ_JAECZC010000025.1"/>
</dbReference>
<sequence>MTDKYSQIWRTVKKCFSLALVLFISVALSVTAPDTALAEDFGDLVFYEGNDCKQDIVFTYNSEASADDNCQTSGTGCYGDNDEARSLLITGFANPGTRIKVFDSTSADTTDDYTVIDILPDLPLEGTCVGTFEQTQQRSGYKVAHVHKDGLDGQVSHVTVQP</sequence>
<accession>A0A8J7HPF6</accession>
<feature type="chain" id="PRO_5035267690" evidence="1">
    <location>
        <begin position="33"/>
        <end position="162"/>
    </location>
</feature>
<dbReference type="EMBL" id="JAECZC010000025">
    <property type="protein sequence ID" value="MBH8563473.1"/>
    <property type="molecule type" value="Genomic_DNA"/>
</dbReference>
<keyword evidence="3" id="KW-1185">Reference proteome</keyword>
<name>A0A8J7HPF6_9NOST</name>
<evidence type="ECO:0000313" key="3">
    <source>
        <dbReference type="Proteomes" id="UP000632766"/>
    </source>
</evidence>
<evidence type="ECO:0000256" key="1">
    <source>
        <dbReference type="SAM" id="SignalP"/>
    </source>
</evidence>
<feature type="signal peptide" evidence="1">
    <location>
        <begin position="1"/>
        <end position="32"/>
    </location>
</feature>
<comment type="caution">
    <text evidence="2">The sequence shown here is derived from an EMBL/GenBank/DDBJ whole genome shotgun (WGS) entry which is preliminary data.</text>
</comment>
<reference evidence="2 3" key="1">
    <citation type="journal article" date="2021" name="Int. J. Syst. Evol. Microbiol.">
        <title>Amazonocrinis nigriterrae gen. nov., sp. nov., Atlanticothrix silvestris gen. nov., sp. nov. and Dendronalium phyllosphericum gen. nov., sp. nov., nostocacean cyanobacteria from Brazilian environments.</title>
        <authorList>
            <person name="Alvarenga D.O."/>
            <person name="Andreote A.P.D."/>
            <person name="Branco L.H.Z."/>
            <person name="Delbaje E."/>
            <person name="Cruz R.B."/>
            <person name="Varani A.M."/>
            <person name="Fiore M.F."/>
        </authorList>
    </citation>
    <scope>NUCLEOTIDE SEQUENCE [LARGE SCALE GENOMIC DNA]</scope>
    <source>
        <strain evidence="2 3">CENA67</strain>
    </source>
</reference>